<sequence>MAANSGAAGVFHAPVTINGRALVSWPHQVGAVPPQAHRRQERPADRMLDAPSAGDGGGACQVVTGLGGVGKTQLAAGLAHRLWHAGKVDLLVWVSATSRPAVVTAYAQAATDVTGAEDADPEQAVSRFLGWLATTTRRWLVVLDDVDDPTDLRGLWPPRSGAGRTVVTTRRVDSALTAGRQHITVDVFTPEESTDYLTGKLGGEPGRLEQAADLADDLGHLPLALAQAAAYILDRRAMTCAGYRRRLADRRRQLGALAPGVLPDDHPHAVAVTWSLSIERVDTLPPAGLTRPVLELVALLDPNGIPAEVLTAPAVLDHLAVRTGEPVEADDVTDALDNLARLSLATLDEGTGVVRAHRLLQRVVRESEEAVDFEQATARAVAVATALLTVWPEVERDREHAQALRDNTIALHTTTGSLLWSTAGGGHPVLFEAGHSFGRTGQVLAAGRYFQTLYDTATVQLGAEHPDTLSARAYLAAWLGRAGDELGAVSALGELLADALRVLGPDDSTTLMIRGHLAFFRSYAGDPAGVASTSEELLADAVRVWGPDDPTTLTIRLNLAGSRGEAGDVAGALSAHEELLADALRVLDPDDPLMLAIRVNTAAWIGETGDAAGAAATFEELRTEFLRVLGPDHPDTLAARQALATWRGEAGDAAGAVSAFEELLGDLLRVLG</sequence>
<feature type="domain" description="DUF7779" evidence="3">
    <location>
        <begin position="290"/>
        <end position="366"/>
    </location>
</feature>
<dbReference type="PANTHER" id="PTHR46082:SF6">
    <property type="entry name" value="AAA+ ATPASE DOMAIN-CONTAINING PROTEIN-RELATED"/>
    <property type="match status" value="1"/>
</dbReference>
<dbReference type="InterPro" id="IPR053137">
    <property type="entry name" value="NLR-like"/>
</dbReference>
<dbReference type="InterPro" id="IPR002182">
    <property type="entry name" value="NB-ARC"/>
</dbReference>
<dbReference type="Pfam" id="PF00931">
    <property type="entry name" value="NB-ARC"/>
    <property type="match status" value="1"/>
</dbReference>
<evidence type="ECO:0000259" key="2">
    <source>
        <dbReference type="Pfam" id="PF00931"/>
    </source>
</evidence>
<accession>A0ABY2DDV4</accession>
<dbReference type="Proteomes" id="UP000295626">
    <property type="component" value="Unassembled WGS sequence"/>
</dbReference>
<dbReference type="PANTHER" id="PTHR46082">
    <property type="entry name" value="ATP/GTP-BINDING PROTEIN-RELATED"/>
    <property type="match status" value="1"/>
</dbReference>
<feature type="domain" description="NB-ARC" evidence="2">
    <location>
        <begin position="62"/>
        <end position="197"/>
    </location>
</feature>
<dbReference type="InterPro" id="IPR027417">
    <property type="entry name" value="P-loop_NTPase"/>
</dbReference>
<dbReference type="SUPFAM" id="SSF52540">
    <property type="entry name" value="P-loop containing nucleoside triphosphate hydrolases"/>
    <property type="match status" value="1"/>
</dbReference>
<dbReference type="EMBL" id="SMKE01000671">
    <property type="protein sequence ID" value="TDB87546.1"/>
    <property type="molecule type" value="Genomic_DNA"/>
</dbReference>
<dbReference type="Gene3D" id="3.40.50.300">
    <property type="entry name" value="P-loop containing nucleotide triphosphate hydrolases"/>
    <property type="match status" value="1"/>
</dbReference>
<evidence type="ECO:0000313" key="4">
    <source>
        <dbReference type="EMBL" id="TDB87546.1"/>
    </source>
</evidence>
<evidence type="ECO:0000259" key="3">
    <source>
        <dbReference type="Pfam" id="PF25000"/>
    </source>
</evidence>
<feature type="non-terminal residue" evidence="4">
    <location>
        <position position="672"/>
    </location>
</feature>
<evidence type="ECO:0000256" key="1">
    <source>
        <dbReference type="SAM" id="MobiDB-lite"/>
    </source>
</evidence>
<protein>
    <submittedName>
        <fullName evidence="4">Tetratricopeptide repeat protein</fullName>
    </submittedName>
</protein>
<proteinExistence type="predicted"/>
<comment type="caution">
    <text evidence="4">The sequence shown here is derived from an EMBL/GenBank/DDBJ whole genome shotgun (WGS) entry which is preliminary data.</text>
</comment>
<dbReference type="Pfam" id="PF25000">
    <property type="entry name" value="DUF7779"/>
    <property type="match status" value="1"/>
</dbReference>
<keyword evidence="5" id="KW-1185">Reference proteome</keyword>
<dbReference type="Gene3D" id="1.25.40.10">
    <property type="entry name" value="Tetratricopeptide repeat domain"/>
    <property type="match status" value="1"/>
</dbReference>
<dbReference type="InterPro" id="IPR011990">
    <property type="entry name" value="TPR-like_helical_dom_sf"/>
</dbReference>
<organism evidence="4 5">
    <name type="scientific">Micromonospora fluostatini</name>
    <dbReference type="NCBI Taxonomy" id="1629071"/>
    <lineage>
        <taxon>Bacteria</taxon>
        <taxon>Bacillati</taxon>
        <taxon>Actinomycetota</taxon>
        <taxon>Actinomycetes</taxon>
        <taxon>Micromonosporales</taxon>
        <taxon>Micromonosporaceae</taxon>
        <taxon>Micromonospora</taxon>
    </lineage>
</organism>
<dbReference type="InterPro" id="IPR056681">
    <property type="entry name" value="DUF7779"/>
</dbReference>
<gene>
    <name evidence="4" type="ORF">E1091_15715</name>
</gene>
<reference evidence="4 5" key="1">
    <citation type="submission" date="2019-02" db="EMBL/GenBank/DDBJ databases">
        <title>Draft genome sequences of novel Actinobacteria.</title>
        <authorList>
            <person name="Sahin N."/>
            <person name="Ay H."/>
            <person name="Saygin H."/>
        </authorList>
    </citation>
    <scope>NUCLEOTIDE SEQUENCE [LARGE SCALE GENOMIC DNA]</scope>
    <source>
        <strain evidence="4 5">JCM 30529</strain>
    </source>
</reference>
<feature type="region of interest" description="Disordered" evidence="1">
    <location>
        <begin position="31"/>
        <end position="54"/>
    </location>
</feature>
<dbReference type="PRINTS" id="PR00364">
    <property type="entry name" value="DISEASERSIST"/>
</dbReference>
<evidence type="ECO:0000313" key="5">
    <source>
        <dbReference type="Proteomes" id="UP000295626"/>
    </source>
</evidence>
<name>A0ABY2DDV4_9ACTN</name>
<dbReference type="SUPFAM" id="SSF48452">
    <property type="entry name" value="TPR-like"/>
    <property type="match status" value="1"/>
</dbReference>